<dbReference type="GO" id="GO:0008270">
    <property type="term" value="F:zinc ion binding"/>
    <property type="evidence" value="ECO:0007669"/>
    <property type="project" value="InterPro"/>
</dbReference>
<dbReference type="EC" id="2.7.7.12" evidence="4"/>
<dbReference type="InterPro" id="IPR053177">
    <property type="entry name" value="ADP-glucose_phosphorylase"/>
</dbReference>
<dbReference type="Proteomes" id="UP000317238">
    <property type="component" value="Unassembled WGS sequence"/>
</dbReference>
<dbReference type="InterPro" id="IPR001937">
    <property type="entry name" value="GalP_UDPtransf1"/>
</dbReference>
<sequence length="403" mass="44793">MGRQQSPDLLDTSVGDVVDAVPVPPSTSTSYAFRGVDTHSRFDALSGQWVLFAPDRQNRPCDFVERPHELADASGCPFCAGNESTTPPSVFSIPAADIDLGIDGPLDSPVDDDVLDSDPTADWAVRVVPNKYPAVGRHQSSVQVRHLLPAADVSWPACGVSIAGGHEVIIESPRHIESITQLDSEHAGQIFLAFKQRFMAWRADPAIRYMLVFKNVGRQAGASLHHSHSQLIAFNQVPTETARTLRRKMTHYAKTGCCLQCDMIRSEMKSMERVIARTDHLVAYCPFASAFAMQVRITTTQHADRFENLSDALVMEVGRLTRRVTSWLERWRPGIAYNYLLHTRPPHWDGAEEAFHWALDIIPRTSFIAGLELGCGTMMNTMLPEEAASVYQRLAKRDSLRSV</sequence>
<feature type="binding site" evidence="2">
    <location>
        <position position="76"/>
    </location>
    <ligand>
        <name>Zn(2+)</name>
        <dbReference type="ChEBI" id="CHEBI:29105"/>
    </ligand>
</feature>
<organism evidence="4 5">
    <name type="scientific">Crateriforma conspicua</name>
    <dbReference type="NCBI Taxonomy" id="2527996"/>
    <lineage>
        <taxon>Bacteria</taxon>
        <taxon>Pseudomonadati</taxon>
        <taxon>Planctomycetota</taxon>
        <taxon>Planctomycetia</taxon>
        <taxon>Planctomycetales</taxon>
        <taxon>Planctomycetaceae</taxon>
        <taxon>Crateriforma</taxon>
    </lineage>
</organism>
<dbReference type="GO" id="GO:0006012">
    <property type="term" value="P:galactose metabolic process"/>
    <property type="evidence" value="ECO:0007669"/>
    <property type="project" value="InterPro"/>
</dbReference>
<keyword evidence="4" id="KW-0808">Transferase</keyword>
<evidence type="ECO:0000259" key="3">
    <source>
        <dbReference type="Pfam" id="PF16268"/>
    </source>
</evidence>
<keyword evidence="4" id="KW-0548">Nucleotidyltransferase</keyword>
<keyword evidence="5" id="KW-1185">Reference proteome</keyword>
<feature type="binding site" evidence="2">
    <location>
        <position position="79"/>
    </location>
    <ligand>
        <name>Zn(2+)</name>
        <dbReference type="ChEBI" id="CHEBI:29105"/>
    </ligand>
</feature>
<proteinExistence type="predicted"/>
<name>A0A5C5XRH0_9PLAN</name>
<dbReference type="OrthoDB" id="9769064at2"/>
<comment type="cofactor">
    <cofactor evidence="2">
        <name>Zn(2+)</name>
        <dbReference type="ChEBI" id="CHEBI:29105"/>
    </cofactor>
    <text evidence="2">Binds 1 zinc ion per subunit.</text>
</comment>
<dbReference type="PIRSF" id="PIRSF000808">
    <property type="entry name" value="GalT"/>
    <property type="match status" value="1"/>
</dbReference>
<accession>A0A5C5XRH0</accession>
<dbReference type="PANTHER" id="PTHR42763:SF1">
    <property type="entry name" value="UDP-GLUCOSE--HEXOSE-1-PHOSPHATE URIDYLYLTRANSFERASE"/>
    <property type="match status" value="1"/>
</dbReference>
<feature type="binding site" evidence="2">
    <location>
        <position position="175"/>
    </location>
    <ligand>
        <name>Zn(2+)</name>
        <dbReference type="ChEBI" id="CHEBI:29105"/>
    </ligand>
</feature>
<gene>
    <name evidence="4" type="primary">galT</name>
    <name evidence="4" type="ORF">Pan14r_53770</name>
</gene>
<evidence type="ECO:0000313" key="5">
    <source>
        <dbReference type="Proteomes" id="UP000317238"/>
    </source>
</evidence>
<dbReference type="InterPro" id="IPR032576">
    <property type="entry name" value="DUF4921"/>
</dbReference>
<keyword evidence="2" id="KW-0862">Zinc</keyword>
<dbReference type="InterPro" id="IPR036265">
    <property type="entry name" value="HIT-like_sf"/>
</dbReference>
<evidence type="ECO:0000256" key="1">
    <source>
        <dbReference type="PIRSR" id="PIRSR000808-1"/>
    </source>
</evidence>
<feature type="binding site" evidence="2">
    <location>
        <position position="226"/>
    </location>
    <ligand>
        <name>Zn(2+)</name>
        <dbReference type="ChEBI" id="CHEBI:29105"/>
    </ligand>
</feature>
<dbReference type="Pfam" id="PF16268">
    <property type="entry name" value="DUF4921"/>
    <property type="match status" value="1"/>
</dbReference>
<evidence type="ECO:0000313" key="4">
    <source>
        <dbReference type="EMBL" id="TWT65827.1"/>
    </source>
</evidence>
<protein>
    <submittedName>
        <fullName evidence="4">Galactose-1-phosphate uridylyltransferase</fullName>
        <ecNumber evidence="4">2.7.7.12</ecNumber>
    </submittedName>
</protein>
<dbReference type="Gene3D" id="3.30.428.10">
    <property type="entry name" value="HIT-like"/>
    <property type="match status" value="2"/>
</dbReference>
<dbReference type="EMBL" id="SJPL01000002">
    <property type="protein sequence ID" value="TWT65827.1"/>
    <property type="molecule type" value="Genomic_DNA"/>
</dbReference>
<feature type="active site" description="Tele-UMP-histidine intermediate" evidence="1">
    <location>
        <position position="228"/>
    </location>
</feature>
<keyword evidence="2" id="KW-0479">Metal-binding</keyword>
<feature type="domain" description="DUF4921" evidence="3">
    <location>
        <begin position="161"/>
        <end position="387"/>
    </location>
</feature>
<comment type="caution">
    <text evidence="4">The sequence shown here is derived from an EMBL/GenBank/DDBJ whole genome shotgun (WGS) entry which is preliminary data.</text>
</comment>
<reference evidence="4 5" key="1">
    <citation type="submission" date="2019-02" db="EMBL/GenBank/DDBJ databases">
        <title>Deep-cultivation of Planctomycetes and their phenomic and genomic characterization uncovers novel biology.</title>
        <authorList>
            <person name="Wiegand S."/>
            <person name="Jogler M."/>
            <person name="Boedeker C."/>
            <person name="Pinto D."/>
            <person name="Vollmers J."/>
            <person name="Rivas-Marin E."/>
            <person name="Kohn T."/>
            <person name="Peeters S.H."/>
            <person name="Heuer A."/>
            <person name="Rast P."/>
            <person name="Oberbeckmann S."/>
            <person name="Bunk B."/>
            <person name="Jeske O."/>
            <person name="Meyerdierks A."/>
            <person name="Storesund J.E."/>
            <person name="Kallscheuer N."/>
            <person name="Luecker S."/>
            <person name="Lage O.M."/>
            <person name="Pohl T."/>
            <person name="Merkel B.J."/>
            <person name="Hornburger P."/>
            <person name="Mueller R.-W."/>
            <person name="Bruemmer F."/>
            <person name="Labrenz M."/>
            <person name="Spormann A.M."/>
            <person name="Op Den Camp H."/>
            <person name="Overmann J."/>
            <person name="Amann R."/>
            <person name="Jetten M.S.M."/>
            <person name="Mascher T."/>
            <person name="Medema M.H."/>
            <person name="Devos D.P."/>
            <person name="Kaster A.-K."/>
            <person name="Ovreas L."/>
            <person name="Rohde M."/>
            <person name="Galperin M.Y."/>
            <person name="Jogler C."/>
        </authorList>
    </citation>
    <scope>NUCLEOTIDE SEQUENCE [LARGE SCALE GENOMIC DNA]</scope>
    <source>
        <strain evidence="4 5">Pan14r</strain>
    </source>
</reference>
<evidence type="ECO:0000256" key="2">
    <source>
        <dbReference type="PIRSR" id="PIRSR000808-3"/>
    </source>
</evidence>
<dbReference type="SUPFAM" id="SSF54197">
    <property type="entry name" value="HIT-like"/>
    <property type="match status" value="2"/>
</dbReference>
<dbReference type="GO" id="GO:0008108">
    <property type="term" value="F:UDP-glucose:hexose-1-phosphate uridylyltransferase activity"/>
    <property type="evidence" value="ECO:0007669"/>
    <property type="project" value="UniProtKB-EC"/>
</dbReference>
<dbReference type="PANTHER" id="PTHR42763">
    <property type="entry name" value="ADP-GLUCOSE PHOSPHORYLASE"/>
    <property type="match status" value="1"/>
</dbReference>
<dbReference type="AlphaFoldDB" id="A0A5C5XRH0"/>